<keyword evidence="1" id="KW-0560">Oxidoreductase</keyword>
<dbReference type="Proteomes" id="UP000243499">
    <property type="component" value="Chromosome 5"/>
</dbReference>
<dbReference type="EMBL" id="CM008050">
    <property type="protein sequence ID" value="PVH38890.1"/>
    <property type="molecule type" value="Genomic_DNA"/>
</dbReference>
<dbReference type="GO" id="GO:0004497">
    <property type="term" value="F:monooxygenase activity"/>
    <property type="evidence" value="ECO:0007669"/>
    <property type="project" value="UniProtKB-KW"/>
</dbReference>
<dbReference type="InterPro" id="IPR044560">
    <property type="entry name" value="MOase"/>
</dbReference>
<evidence type="ECO:0000256" key="2">
    <source>
        <dbReference type="ARBA" id="ARBA00023033"/>
    </source>
</evidence>
<dbReference type="Gene3D" id="3.50.50.60">
    <property type="entry name" value="FAD/NAD(P)-binding domain"/>
    <property type="match status" value="1"/>
</dbReference>
<name>A0A2T8IMI4_9POAL</name>
<dbReference type="AlphaFoldDB" id="A0A2T8IMI4"/>
<dbReference type="InterPro" id="IPR002938">
    <property type="entry name" value="FAD-bd"/>
</dbReference>
<comment type="similarity">
    <text evidence="3">Belongs to the 3-hydroxybenzoate 6-hydroxylase family.</text>
</comment>
<protein>
    <recommendedName>
        <fullName evidence="4">FAD-binding domain-containing protein</fullName>
    </recommendedName>
</protein>
<proteinExistence type="inferred from homology"/>
<gene>
    <name evidence="5" type="ORF">PAHAL_5G381800</name>
</gene>
<dbReference type="GO" id="GO:0071949">
    <property type="term" value="F:FAD binding"/>
    <property type="evidence" value="ECO:0007669"/>
    <property type="project" value="InterPro"/>
</dbReference>
<evidence type="ECO:0000313" key="5">
    <source>
        <dbReference type="EMBL" id="PVH38890.1"/>
    </source>
</evidence>
<accession>A0A2T8IMI4</accession>
<dbReference type="PANTHER" id="PTHR45934:SF2">
    <property type="entry name" value="MONOOXYGENASE 1"/>
    <property type="match status" value="1"/>
</dbReference>
<dbReference type="InterPro" id="IPR036188">
    <property type="entry name" value="FAD/NAD-bd_sf"/>
</dbReference>
<evidence type="ECO:0000259" key="4">
    <source>
        <dbReference type="Pfam" id="PF01494"/>
    </source>
</evidence>
<evidence type="ECO:0000256" key="1">
    <source>
        <dbReference type="ARBA" id="ARBA00023002"/>
    </source>
</evidence>
<keyword evidence="2" id="KW-0503">Monooxygenase</keyword>
<feature type="domain" description="FAD-binding" evidence="4">
    <location>
        <begin position="30"/>
        <end position="78"/>
    </location>
</feature>
<dbReference type="Pfam" id="PF01494">
    <property type="entry name" value="FAD_binding_3"/>
    <property type="match status" value="1"/>
</dbReference>
<dbReference type="Gramene" id="PVH38890">
    <property type="protein sequence ID" value="PVH38890"/>
    <property type="gene ID" value="PAHAL_5G381800"/>
</dbReference>
<dbReference type="SUPFAM" id="SSF51905">
    <property type="entry name" value="FAD/NAD(P)-binding domain"/>
    <property type="match status" value="1"/>
</dbReference>
<dbReference type="PANTHER" id="PTHR45934">
    <property type="entry name" value="FAD/NAD(P)-BINDING OXIDOREDUCTASE FAMILY PROTEIN"/>
    <property type="match status" value="1"/>
</dbReference>
<evidence type="ECO:0000256" key="3">
    <source>
        <dbReference type="ARBA" id="ARBA00024018"/>
    </source>
</evidence>
<organism evidence="5">
    <name type="scientific">Panicum hallii</name>
    <dbReference type="NCBI Taxonomy" id="206008"/>
    <lineage>
        <taxon>Eukaryota</taxon>
        <taxon>Viridiplantae</taxon>
        <taxon>Streptophyta</taxon>
        <taxon>Embryophyta</taxon>
        <taxon>Tracheophyta</taxon>
        <taxon>Spermatophyta</taxon>
        <taxon>Magnoliopsida</taxon>
        <taxon>Liliopsida</taxon>
        <taxon>Poales</taxon>
        <taxon>Poaceae</taxon>
        <taxon>PACMAD clade</taxon>
        <taxon>Panicoideae</taxon>
        <taxon>Panicodae</taxon>
        <taxon>Paniceae</taxon>
        <taxon>Panicinae</taxon>
        <taxon>Panicum</taxon>
        <taxon>Panicum sect. Panicum</taxon>
    </lineage>
</organism>
<sequence length="198" mass="21990">MQGFPEETIYLVRHCDTASLSFTQFCYRAPWHMALEPFQQGTVTVAGDAMHVIGSFLGQGGACGLEDAVVLARCLARTTMSEGVNHSGDDRKLGKSIENGLRLYVKERRWRILTLSFQTFLMGVLVAASSGFKKVLATTVLALLFRRSTVTLSTTVVHCSANHIRFRSKMFSAEWDLELTASITMTLLLIPYRFSATL</sequence>
<reference evidence="5" key="1">
    <citation type="submission" date="2018-04" db="EMBL/GenBank/DDBJ databases">
        <title>WGS assembly of Panicum hallii.</title>
        <authorList>
            <person name="Lovell J."/>
            <person name="Jenkins J."/>
            <person name="Lowry D."/>
            <person name="Mamidi S."/>
            <person name="Sreedasyam A."/>
            <person name="Weng X."/>
            <person name="Barry K."/>
            <person name="Bonette J."/>
            <person name="Campitelli B."/>
            <person name="Daum C."/>
            <person name="Gordon S."/>
            <person name="Gould B."/>
            <person name="Lipzen A."/>
            <person name="Macqueen A."/>
            <person name="Palacio-Mejia J."/>
            <person name="Plott C."/>
            <person name="Shakirov E."/>
            <person name="Shu S."/>
            <person name="Yoshinaga Y."/>
            <person name="Zane M."/>
            <person name="Rokhsar D."/>
            <person name="Grimwood J."/>
            <person name="Schmutz J."/>
            <person name="Juenger T."/>
        </authorList>
    </citation>
    <scope>NUCLEOTIDE SEQUENCE [LARGE SCALE GENOMIC DNA]</scope>
    <source>
        <strain evidence="5">FIL2</strain>
    </source>
</reference>